<dbReference type="Pfam" id="PF08706">
    <property type="entry name" value="D5_N"/>
    <property type="match status" value="1"/>
</dbReference>
<dbReference type="InterPro" id="IPR045455">
    <property type="entry name" value="NrS-1_pol-like_helicase"/>
</dbReference>
<evidence type="ECO:0000256" key="3">
    <source>
        <dbReference type="ARBA" id="ARBA00022840"/>
    </source>
</evidence>
<dbReference type="InterPro" id="IPR014015">
    <property type="entry name" value="Helicase_SF3_DNA-vir"/>
</dbReference>
<organism evidence="6 7">
    <name type="scientific">Corynebacterium pseudodiphtheriticum</name>
    <dbReference type="NCBI Taxonomy" id="37637"/>
    <lineage>
        <taxon>Bacteria</taxon>
        <taxon>Bacillati</taxon>
        <taxon>Actinomycetota</taxon>
        <taxon>Actinomycetes</taxon>
        <taxon>Mycobacteriales</taxon>
        <taxon>Corynebacteriaceae</taxon>
        <taxon>Corynebacterium</taxon>
    </lineage>
</organism>
<protein>
    <submittedName>
        <fullName evidence="6">Phage/plasmid primase, P4 family</fullName>
    </submittedName>
</protein>
<dbReference type="EMBL" id="JASNUQ010000007">
    <property type="protein sequence ID" value="MDK4290230.1"/>
    <property type="molecule type" value="Genomic_DNA"/>
</dbReference>
<reference evidence="6 7" key="1">
    <citation type="submission" date="2023-05" db="EMBL/GenBank/DDBJ databases">
        <title>Metabolic capabilities are highly conserved among human nasal-associated Corynebacterium species in pangenomic analyses.</title>
        <authorList>
            <person name="Tran T.H."/>
            <person name="Roberts A.Q."/>
            <person name="Escapa I.F."/>
            <person name="Gao W."/>
            <person name="Conlan S."/>
            <person name="Kong H."/>
            <person name="Segre J.A."/>
            <person name="Kelly M.S."/>
            <person name="Lemon K.P."/>
        </authorList>
    </citation>
    <scope>NUCLEOTIDE SEQUENCE [LARGE SCALE GENOMIC DNA]</scope>
    <source>
        <strain evidence="6 7">KPL3772</strain>
    </source>
</reference>
<dbReference type="Pfam" id="PF19263">
    <property type="entry name" value="DUF5906"/>
    <property type="match status" value="1"/>
</dbReference>
<gene>
    <name evidence="6" type="ORF">QPX23_05755</name>
</gene>
<keyword evidence="1" id="KW-0547">Nucleotide-binding</keyword>
<dbReference type="PANTHER" id="PTHR35372:SF2">
    <property type="entry name" value="SF3 HELICASE DOMAIN-CONTAINING PROTEIN"/>
    <property type="match status" value="1"/>
</dbReference>
<dbReference type="InterPro" id="IPR014818">
    <property type="entry name" value="Phage/plasmid_primase_P4_C"/>
</dbReference>
<evidence type="ECO:0000259" key="5">
    <source>
        <dbReference type="PROSITE" id="PS51206"/>
    </source>
</evidence>
<dbReference type="PANTHER" id="PTHR35372">
    <property type="entry name" value="ATP BINDING PROTEIN-RELATED"/>
    <property type="match status" value="1"/>
</dbReference>
<evidence type="ECO:0000256" key="4">
    <source>
        <dbReference type="SAM" id="MobiDB-lite"/>
    </source>
</evidence>
<feature type="region of interest" description="Disordered" evidence="4">
    <location>
        <begin position="21"/>
        <end position="69"/>
    </location>
</feature>
<sequence>MNKHDGLLGCDELGTESMFGAVDDKVSDAPRPGQSVSRKVSKKAKPSGAAATGRPKQHSQKLYSSPSRPDKVAGEVIPVLFADATGVLTTRYWRGDWYQYTSGVWEYVAVDDIQQRLKRELSDAEYADGNGARKPWAPNRAKISDLLWALRLDLKVSDEFAPPLVFDGNDVHDAGRIVPFRNGVYNLDTEEFSRRVSPKLFNVWALEFDYDPTAKAPEWGRVLDQYFAHDPKAKALLQEWFGYVISGRTDLQKMLLIKGPPRSGKGTVGKVLRELIGEHNSVSPSMSNLGSEFGTAQMIGKPLAMLEDSRDAPSRMRAATEKLLNISGEDEVQINRKNKDHWVGRLPARVMISSNEVPGFLDNSGAIISRFEVIVMVKSYRGKEDSELLSRLRAELPGIFNWAMDGYRRLVEQGRFTKTGFGDDALELMDDLAAPVAQFLSETTRYEVTQNSDDNVLLKHLHADYKQWCFENDVKPWTQQKFAKAVDARPGLLHKNTHVGEGKKARRIFGIRALGSISGKP</sequence>
<keyword evidence="3" id="KW-0067">ATP-binding</keyword>
<dbReference type="Proteomes" id="UP001239759">
    <property type="component" value="Unassembled WGS sequence"/>
</dbReference>
<dbReference type="NCBIfam" id="TIGR01613">
    <property type="entry name" value="primase_Cterm"/>
    <property type="match status" value="1"/>
</dbReference>
<evidence type="ECO:0000256" key="1">
    <source>
        <dbReference type="ARBA" id="ARBA00022741"/>
    </source>
</evidence>
<dbReference type="InterPro" id="IPR006500">
    <property type="entry name" value="Helicase_put_C_phage/plasmid"/>
</dbReference>
<dbReference type="SUPFAM" id="SSF52540">
    <property type="entry name" value="P-loop containing nucleoside triphosphate hydrolases"/>
    <property type="match status" value="1"/>
</dbReference>
<dbReference type="Gene3D" id="3.40.50.300">
    <property type="entry name" value="P-loop containing nucleotide triphosphate hydrolases"/>
    <property type="match status" value="1"/>
</dbReference>
<keyword evidence="2" id="KW-0378">Hydrolase</keyword>
<evidence type="ECO:0000313" key="7">
    <source>
        <dbReference type="Proteomes" id="UP001239759"/>
    </source>
</evidence>
<name>A0ABT7FWD8_9CORY</name>
<evidence type="ECO:0000313" key="6">
    <source>
        <dbReference type="EMBL" id="MDK4290230.1"/>
    </source>
</evidence>
<comment type="caution">
    <text evidence="6">The sequence shown here is derived from an EMBL/GenBank/DDBJ whole genome shotgun (WGS) entry which is preliminary data.</text>
</comment>
<proteinExistence type="predicted"/>
<accession>A0ABT7FWD8</accession>
<dbReference type="InterPro" id="IPR051620">
    <property type="entry name" value="ORF904-like_C"/>
</dbReference>
<evidence type="ECO:0000256" key="2">
    <source>
        <dbReference type="ARBA" id="ARBA00022801"/>
    </source>
</evidence>
<dbReference type="RefSeq" id="WP_284587792.1">
    <property type="nucleotide sequence ID" value="NZ_JASNUQ010000007.1"/>
</dbReference>
<keyword evidence="7" id="KW-1185">Reference proteome</keyword>
<dbReference type="InterPro" id="IPR027417">
    <property type="entry name" value="P-loop_NTPase"/>
</dbReference>
<dbReference type="PROSITE" id="PS51206">
    <property type="entry name" value="SF3_HELICASE_1"/>
    <property type="match status" value="1"/>
</dbReference>
<feature type="domain" description="SF3 helicase" evidence="5">
    <location>
        <begin position="232"/>
        <end position="389"/>
    </location>
</feature>